<sequence>MERERRFIGVDPFAKKAES</sequence>
<feature type="non-terminal residue" evidence="1">
    <location>
        <position position="19"/>
    </location>
</feature>
<dbReference type="AlphaFoldDB" id="A0A391NNQ1"/>
<protein>
    <submittedName>
        <fullName evidence="1">Uncharacterized protein</fullName>
    </submittedName>
</protein>
<organism evidence="1 2">
    <name type="scientific">Kipferlia bialata</name>
    <dbReference type="NCBI Taxonomy" id="797122"/>
    <lineage>
        <taxon>Eukaryota</taxon>
        <taxon>Metamonada</taxon>
        <taxon>Carpediemonas-like organisms</taxon>
        <taxon>Kipferlia</taxon>
    </lineage>
</organism>
<gene>
    <name evidence="1" type="ORF">KIPB_004690</name>
</gene>
<reference evidence="1 2" key="1">
    <citation type="journal article" date="2018" name="PLoS ONE">
        <title>The draft genome of Kipferlia bialata reveals reductive genome evolution in fornicate parasites.</title>
        <authorList>
            <person name="Tanifuji G."/>
            <person name="Takabayashi S."/>
            <person name="Kume K."/>
            <person name="Takagi M."/>
            <person name="Nakayama T."/>
            <person name="Kamikawa R."/>
            <person name="Inagaki Y."/>
            <person name="Hashimoto T."/>
        </authorList>
    </citation>
    <scope>NUCLEOTIDE SEQUENCE [LARGE SCALE GENOMIC DNA]</scope>
    <source>
        <strain evidence="1">NY0173</strain>
    </source>
</reference>
<name>A0A391NNQ1_9EUKA</name>
<dbReference type="Proteomes" id="UP000265618">
    <property type="component" value="Unassembled WGS sequence"/>
</dbReference>
<comment type="caution">
    <text evidence="1">The sequence shown here is derived from an EMBL/GenBank/DDBJ whole genome shotgun (WGS) entry which is preliminary data.</text>
</comment>
<evidence type="ECO:0000313" key="1">
    <source>
        <dbReference type="EMBL" id="GCA62620.1"/>
    </source>
</evidence>
<proteinExistence type="predicted"/>
<evidence type="ECO:0000313" key="2">
    <source>
        <dbReference type="Proteomes" id="UP000265618"/>
    </source>
</evidence>
<accession>A0A391NNQ1</accession>
<keyword evidence="2" id="KW-1185">Reference proteome</keyword>
<dbReference type="EMBL" id="BDIP01001026">
    <property type="protein sequence ID" value="GCA62620.1"/>
    <property type="molecule type" value="Genomic_DNA"/>
</dbReference>